<gene>
    <name evidence="1" type="ORF">MJG53_001089</name>
</gene>
<protein>
    <submittedName>
        <fullName evidence="1">Uncharacterized protein</fullName>
    </submittedName>
</protein>
<keyword evidence="2" id="KW-1185">Reference proteome</keyword>
<name>A0ACB9VL06_9CETA</name>
<organism evidence="1 2">
    <name type="scientific">Ovis ammon polii x Ovis aries</name>
    <dbReference type="NCBI Taxonomy" id="2918886"/>
    <lineage>
        <taxon>Eukaryota</taxon>
        <taxon>Metazoa</taxon>
        <taxon>Chordata</taxon>
        <taxon>Craniata</taxon>
        <taxon>Vertebrata</taxon>
        <taxon>Euteleostomi</taxon>
        <taxon>Mammalia</taxon>
        <taxon>Eutheria</taxon>
        <taxon>Laurasiatheria</taxon>
        <taxon>Artiodactyla</taxon>
        <taxon>Ruminantia</taxon>
        <taxon>Pecora</taxon>
        <taxon>Bovidae</taxon>
        <taxon>Caprinae</taxon>
        <taxon>Ovis</taxon>
    </lineage>
</organism>
<accession>A0ACB9VL06</accession>
<evidence type="ECO:0000313" key="2">
    <source>
        <dbReference type="Proteomes" id="UP001057279"/>
    </source>
</evidence>
<dbReference type="EMBL" id="CM043026">
    <property type="protein sequence ID" value="KAI4590040.1"/>
    <property type="molecule type" value="Genomic_DNA"/>
</dbReference>
<sequence>MSYSQYRYAPPSLERLKSQKCQDNLSFDPNQTQTTAATGNQGNFTKNLTDQQNTASFPFQHELMISHDDHKYIGIWAKAAQCNFGRKTLRRSTYFSLTSQYTFEKPSLKLLALKGLYLDMLLDLGESSRVSACTGMMGKQRGAWDVLFPYMFGFGGAICIMNTNKIQCFLLVSVKMYCK</sequence>
<dbReference type="Proteomes" id="UP001057279">
    <property type="component" value="Linkage Group LG01"/>
</dbReference>
<comment type="caution">
    <text evidence="1">The sequence shown here is derived from an EMBL/GenBank/DDBJ whole genome shotgun (WGS) entry which is preliminary data.</text>
</comment>
<evidence type="ECO:0000313" key="1">
    <source>
        <dbReference type="EMBL" id="KAI4590040.1"/>
    </source>
</evidence>
<proteinExistence type="predicted"/>
<reference evidence="1" key="1">
    <citation type="submission" date="2022-03" db="EMBL/GenBank/DDBJ databases">
        <title>Genomic analyses of argali, domestic sheep and their hybrids provide insights into chromosomal evolution, heterosis and genetic basis of agronomic traits.</title>
        <authorList>
            <person name="Li M."/>
        </authorList>
    </citation>
    <scope>NUCLEOTIDE SEQUENCE</scope>
    <source>
        <strain evidence="1">F1 hybrid</strain>
    </source>
</reference>